<dbReference type="EMBL" id="AGSI01000011">
    <property type="protein sequence ID" value="EIE21760.1"/>
    <property type="molecule type" value="Genomic_DNA"/>
</dbReference>
<dbReference type="Gene3D" id="1.25.10.10">
    <property type="entry name" value="Leucine-rich Repeat Variant"/>
    <property type="match status" value="2"/>
</dbReference>
<dbReference type="PANTHER" id="PTHR21567">
    <property type="entry name" value="CLASP"/>
    <property type="match status" value="1"/>
</dbReference>
<comment type="caution">
    <text evidence="8">The sequence shown here is derived from an EMBL/GenBank/DDBJ whole genome shotgun (WGS) entry which is preliminary data.</text>
</comment>
<feature type="compositionally biased region" description="Polar residues" evidence="6">
    <location>
        <begin position="1"/>
        <end position="12"/>
    </location>
</feature>
<dbReference type="KEGG" id="csl:COCSUDRAFT_56206"/>
<keyword evidence="3" id="KW-0677">Repeat</keyword>
<evidence type="ECO:0000313" key="8">
    <source>
        <dbReference type="EMBL" id="EIE21760.1"/>
    </source>
</evidence>
<dbReference type="InterPro" id="IPR016024">
    <property type="entry name" value="ARM-type_fold"/>
</dbReference>
<reference evidence="8 9" key="1">
    <citation type="journal article" date="2012" name="Genome Biol.">
        <title>The genome of the polar eukaryotic microalga coccomyxa subellipsoidea reveals traits of cold adaptation.</title>
        <authorList>
            <person name="Blanc G."/>
            <person name="Agarkova I."/>
            <person name="Grimwood J."/>
            <person name="Kuo A."/>
            <person name="Brueggeman A."/>
            <person name="Dunigan D."/>
            <person name="Gurnon J."/>
            <person name="Ladunga I."/>
            <person name="Lindquist E."/>
            <person name="Lucas S."/>
            <person name="Pangilinan J."/>
            <person name="Proschold T."/>
            <person name="Salamov A."/>
            <person name="Schmutz J."/>
            <person name="Weeks D."/>
            <person name="Yamada T."/>
            <person name="Claverie J.M."/>
            <person name="Grigoriev I."/>
            <person name="Van Etten J."/>
            <person name="Lomsadze A."/>
            <person name="Borodovsky M."/>
        </authorList>
    </citation>
    <scope>NUCLEOTIDE SEQUENCE [LARGE SCALE GENOMIC DNA]</scope>
    <source>
        <strain evidence="8 9">C-169</strain>
    </source>
</reference>
<dbReference type="Pfam" id="PF12348">
    <property type="entry name" value="CLASP_N"/>
    <property type="match status" value="1"/>
</dbReference>
<evidence type="ECO:0000256" key="6">
    <source>
        <dbReference type="SAM" id="MobiDB-lite"/>
    </source>
</evidence>
<keyword evidence="4" id="KW-0206">Cytoskeleton</keyword>
<evidence type="ECO:0000256" key="3">
    <source>
        <dbReference type="ARBA" id="ARBA00022737"/>
    </source>
</evidence>
<dbReference type="GO" id="GO:0005819">
    <property type="term" value="C:spindle"/>
    <property type="evidence" value="ECO:0007669"/>
    <property type="project" value="UniProtKB-ARBA"/>
</dbReference>
<dbReference type="PANTHER" id="PTHR21567:SF9">
    <property type="entry name" value="CLIP-ASSOCIATING PROTEIN"/>
    <property type="match status" value="1"/>
</dbReference>
<accession>I0YTP1</accession>
<evidence type="ECO:0000256" key="5">
    <source>
        <dbReference type="PROSITE-ProRule" id="PRU00103"/>
    </source>
</evidence>
<evidence type="ECO:0000256" key="2">
    <source>
        <dbReference type="ARBA" id="ARBA00022490"/>
    </source>
</evidence>
<dbReference type="InterPro" id="IPR034085">
    <property type="entry name" value="TOG"/>
</dbReference>
<dbReference type="InterPro" id="IPR011989">
    <property type="entry name" value="ARM-like"/>
</dbReference>
<dbReference type="RefSeq" id="XP_005646304.1">
    <property type="nucleotide sequence ID" value="XM_005646247.1"/>
</dbReference>
<feature type="domain" description="TOG" evidence="7">
    <location>
        <begin position="55"/>
        <end position="315"/>
    </location>
</feature>
<sequence>MRSPNSPAALSRSSEESTDYELPAPALVSRTNSTANLNARRGGYMDSGGYTASGEVPQAPPVQVAGERQLRAEVDGLIRHLNADVEWTRRIEALLRLEGLVRGGAASVPGFLELLKTLQDPIVVQLLDRRSAVSRQACHLVSVLAENMGTRLEPLAMAFLPALFKVVVITVQIMAESADACVRALLRHCQSPRLLPRLCSTLCKDRSAKLRQSAAEYLIQDCLVSFQSAAEYLIQVLEEWDSAALDKAAGAIEEAVLAAAQDAVADTRTAGRAAFAAYCRARPERLHPLLARQGPGLQQKLRDALVAYVPGSSGAPGTVAAAAGPGAAAAPAAKLPARRHSALPVPPSGALRRASVKPSAAGARFSIAGPALAAAAAEAAEAAAAERSAAPLLRRPPANSRKSVGGAALRVTLPVRAHDGDMTARNDYAPSRIPAASSAQDSYDRASEYGGSSHGLSSLSSVSEAWGGEQQHSVPLSQLLQAFSGAGSDWKAKSDAFAALEEAMQRADIAHSIVNHLDRFVTVFLESISEAHVRVAVSCLRCLHAALGACGALLERHLDRLVPPLLVRAADGKEAIRRAAADALSVLPGVVSADVFLSTLSAAVGGARSTKAQIAAIETFTAVAPLLQDIGPHALRAWASCMAAAAQDKHKEVRRAAEVALSAIHRHLDAGTVTDVLSSEPADAQAGLLRNLRASL</sequence>
<dbReference type="STRING" id="574566.I0YTP1"/>
<feature type="repeat" description="HEAT" evidence="5">
    <location>
        <begin position="561"/>
        <end position="599"/>
    </location>
</feature>
<dbReference type="Proteomes" id="UP000007264">
    <property type="component" value="Unassembled WGS sequence"/>
</dbReference>
<dbReference type="SUPFAM" id="SSF48371">
    <property type="entry name" value="ARM repeat"/>
    <property type="match status" value="1"/>
</dbReference>
<dbReference type="InterPro" id="IPR021133">
    <property type="entry name" value="HEAT_type_2"/>
</dbReference>
<dbReference type="SMART" id="SM01349">
    <property type="entry name" value="TOG"/>
    <property type="match status" value="2"/>
</dbReference>
<name>I0YTP1_COCSC</name>
<dbReference type="GeneID" id="17039745"/>
<dbReference type="GO" id="GO:0000278">
    <property type="term" value="P:mitotic cell cycle"/>
    <property type="evidence" value="ECO:0007669"/>
    <property type="project" value="UniProtKB-ARBA"/>
</dbReference>
<dbReference type="OrthoDB" id="514302at2759"/>
<dbReference type="Pfam" id="PF21040">
    <property type="entry name" value="CEP104-like_TOG"/>
    <property type="match status" value="1"/>
</dbReference>
<evidence type="ECO:0000256" key="1">
    <source>
        <dbReference type="ARBA" id="ARBA00004245"/>
    </source>
</evidence>
<evidence type="ECO:0000256" key="4">
    <source>
        <dbReference type="ARBA" id="ARBA00023212"/>
    </source>
</evidence>
<gene>
    <name evidence="8" type="ORF">COCSUDRAFT_56206</name>
</gene>
<feature type="domain" description="TOG" evidence="7">
    <location>
        <begin position="465"/>
        <end position="695"/>
    </location>
</feature>
<comment type="subcellular location">
    <subcellularLocation>
        <location evidence="1">Cytoplasm</location>
        <location evidence="1">Cytoskeleton</location>
    </subcellularLocation>
</comment>
<protein>
    <submittedName>
        <fullName evidence="8">ARM repeat-containing protein</fullName>
    </submittedName>
</protein>
<dbReference type="InterPro" id="IPR024395">
    <property type="entry name" value="CLASP_N_dom"/>
</dbReference>
<dbReference type="AlphaFoldDB" id="I0YTP1"/>
<dbReference type="GO" id="GO:0005881">
    <property type="term" value="C:cytoplasmic microtubule"/>
    <property type="evidence" value="ECO:0007669"/>
    <property type="project" value="TreeGrafter"/>
</dbReference>
<evidence type="ECO:0000313" key="9">
    <source>
        <dbReference type="Proteomes" id="UP000007264"/>
    </source>
</evidence>
<evidence type="ECO:0000259" key="7">
    <source>
        <dbReference type="SMART" id="SM01349"/>
    </source>
</evidence>
<dbReference type="GO" id="GO:0031110">
    <property type="term" value="P:regulation of microtubule polymerization or depolymerization"/>
    <property type="evidence" value="ECO:0007669"/>
    <property type="project" value="UniProtKB-ARBA"/>
</dbReference>
<dbReference type="GO" id="GO:0008017">
    <property type="term" value="F:microtubule binding"/>
    <property type="evidence" value="ECO:0007669"/>
    <property type="project" value="TreeGrafter"/>
</dbReference>
<proteinExistence type="predicted"/>
<organism evidence="8 9">
    <name type="scientific">Coccomyxa subellipsoidea (strain C-169)</name>
    <name type="common">Green microalga</name>
    <dbReference type="NCBI Taxonomy" id="574566"/>
    <lineage>
        <taxon>Eukaryota</taxon>
        <taxon>Viridiplantae</taxon>
        <taxon>Chlorophyta</taxon>
        <taxon>core chlorophytes</taxon>
        <taxon>Trebouxiophyceae</taxon>
        <taxon>Trebouxiophyceae incertae sedis</taxon>
        <taxon>Coccomyxaceae</taxon>
        <taxon>Coccomyxa</taxon>
        <taxon>Coccomyxa subellipsoidea</taxon>
    </lineage>
</organism>
<dbReference type="GO" id="GO:1902903">
    <property type="term" value="P:regulation of supramolecular fiber organization"/>
    <property type="evidence" value="ECO:0007669"/>
    <property type="project" value="UniProtKB-ARBA"/>
</dbReference>
<dbReference type="eggNOG" id="KOG2956">
    <property type="taxonomic scope" value="Eukaryota"/>
</dbReference>
<feature type="region of interest" description="Disordered" evidence="6">
    <location>
        <begin position="421"/>
        <end position="449"/>
    </location>
</feature>
<keyword evidence="2" id="KW-0963">Cytoplasm</keyword>
<feature type="region of interest" description="Disordered" evidence="6">
    <location>
        <begin position="1"/>
        <end position="58"/>
    </location>
</feature>
<keyword evidence="9" id="KW-1185">Reference proteome</keyword>
<dbReference type="PROSITE" id="PS50077">
    <property type="entry name" value="HEAT_REPEAT"/>
    <property type="match status" value="1"/>
</dbReference>
<dbReference type="GO" id="GO:0000226">
    <property type="term" value="P:microtubule cytoskeleton organization"/>
    <property type="evidence" value="ECO:0007669"/>
    <property type="project" value="TreeGrafter"/>
</dbReference>